<dbReference type="Gene3D" id="2.40.50.140">
    <property type="entry name" value="Nucleic acid-binding proteins"/>
    <property type="match status" value="1"/>
</dbReference>
<keyword evidence="8" id="KW-0539">Nucleus</keyword>
<dbReference type="AlphaFoldDB" id="A0A8T2UI72"/>
<dbReference type="Gene3D" id="3.30.1370.10">
    <property type="entry name" value="K Homology domain, type 1"/>
    <property type="match status" value="1"/>
</dbReference>
<dbReference type="Proteomes" id="UP000825935">
    <property type="component" value="Chromosome 7"/>
</dbReference>
<dbReference type="Gene3D" id="2.40.50.100">
    <property type="match status" value="1"/>
</dbReference>
<dbReference type="GO" id="GO:0000467">
    <property type="term" value="P:exonucleolytic trimming to generate mature 3'-end of 5.8S rRNA from tricistronic rRNA transcript (SSU-rRNA, 5.8S rRNA, LSU-rRNA)"/>
    <property type="evidence" value="ECO:0007669"/>
    <property type="project" value="TreeGrafter"/>
</dbReference>
<evidence type="ECO:0000256" key="9">
    <source>
        <dbReference type="ARBA" id="ARBA00030615"/>
    </source>
</evidence>
<dbReference type="GO" id="GO:0003723">
    <property type="term" value="F:RNA binding"/>
    <property type="evidence" value="ECO:0007669"/>
    <property type="project" value="UniProtKB-KW"/>
</dbReference>
<gene>
    <name evidence="12" type="ORF">KP509_07G007600</name>
</gene>
<proteinExistence type="inferred from homology"/>
<dbReference type="OrthoDB" id="340500at2759"/>
<keyword evidence="13" id="KW-1185">Reference proteome</keyword>
<dbReference type="CDD" id="cd05790">
    <property type="entry name" value="S1_Rrp40"/>
    <property type="match status" value="1"/>
</dbReference>
<keyword evidence="5" id="KW-0698">rRNA processing</keyword>
<dbReference type="GO" id="GO:0000177">
    <property type="term" value="C:cytoplasmic exosome (RNase complex)"/>
    <property type="evidence" value="ECO:0007669"/>
    <property type="project" value="TreeGrafter"/>
</dbReference>
<evidence type="ECO:0000256" key="2">
    <source>
        <dbReference type="ARBA" id="ARBA00004604"/>
    </source>
</evidence>
<keyword evidence="6" id="KW-0271">Exosome</keyword>
<dbReference type="InterPro" id="IPR041054">
    <property type="entry name" value="Rrp40_N_euk"/>
</dbReference>
<evidence type="ECO:0000313" key="13">
    <source>
        <dbReference type="Proteomes" id="UP000825935"/>
    </source>
</evidence>
<comment type="subcellular location">
    <subcellularLocation>
        <location evidence="1">Cytoplasm</location>
    </subcellularLocation>
    <subcellularLocation>
        <location evidence="2">Nucleus</location>
        <location evidence="2">Nucleolus</location>
    </subcellularLocation>
</comment>
<dbReference type="GO" id="GO:0005730">
    <property type="term" value="C:nucleolus"/>
    <property type="evidence" value="ECO:0007669"/>
    <property type="project" value="UniProtKB-SubCell"/>
</dbReference>
<evidence type="ECO:0000256" key="8">
    <source>
        <dbReference type="ARBA" id="ARBA00023242"/>
    </source>
</evidence>
<dbReference type="OMA" id="SYMAFPN"/>
<evidence type="ECO:0000256" key="1">
    <source>
        <dbReference type="ARBA" id="ARBA00004496"/>
    </source>
</evidence>
<dbReference type="GO" id="GO:0071038">
    <property type="term" value="P:TRAMP-dependent tRNA surveillance pathway"/>
    <property type="evidence" value="ECO:0007669"/>
    <property type="project" value="TreeGrafter"/>
</dbReference>
<dbReference type="GO" id="GO:0071051">
    <property type="term" value="P:poly(A)-dependent snoRNA 3'-end processing"/>
    <property type="evidence" value="ECO:0007669"/>
    <property type="project" value="TreeGrafter"/>
</dbReference>
<dbReference type="Pfam" id="PF21262">
    <property type="entry name" value="RRP40_S1"/>
    <property type="match status" value="1"/>
</dbReference>
<accession>A0A8T2UI72</accession>
<dbReference type="InterPro" id="IPR004088">
    <property type="entry name" value="KH_dom_type_1"/>
</dbReference>
<name>A0A8T2UI72_CERRI</name>
<dbReference type="GO" id="GO:0071035">
    <property type="term" value="P:nuclear polyadenylation-dependent rRNA catabolic process"/>
    <property type="evidence" value="ECO:0007669"/>
    <property type="project" value="TreeGrafter"/>
</dbReference>
<protein>
    <recommendedName>
        <fullName evidence="9">Ribosomal RNA-processing protein 40</fullName>
    </recommendedName>
</protein>
<feature type="domain" description="K Homology" evidence="10">
    <location>
        <begin position="169"/>
        <end position="217"/>
    </location>
</feature>
<dbReference type="GO" id="GO:0034475">
    <property type="term" value="P:U4 snRNA 3'-end processing"/>
    <property type="evidence" value="ECO:0007669"/>
    <property type="project" value="TreeGrafter"/>
</dbReference>
<dbReference type="EMBL" id="CM035412">
    <property type="protein sequence ID" value="KAH7432089.1"/>
    <property type="molecule type" value="Genomic_DNA"/>
</dbReference>
<dbReference type="InterPro" id="IPR026699">
    <property type="entry name" value="Exosome_RNA_bind1/RRP40/RRP4"/>
</dbReference>
<dbReference type="SUPFAM" id="SSF50249">
    <property type="entry name" value="Nucleic acid-binding proteins"/>
    <property type="match status" value="1"/>
</dbReference>
<dbReference type="PANTHER" id="PTHR21321">
    <property type="entry name" value="PNAS-3 RELATED"/>
    <property type="match status" value="1"/>
</dbReference>
<evidence type="ECO:0000259" key="10">
    <source>
        <dbReference type="Pfam" id="PF15985"/>
    </source>
</evidence>
<dbReference type="GO" id="GO:0071034">
    <property type="term" value="P:CUT catabolic process"/>
    <property type="evidence" value="ECO:0007669"/>
    <property type="project" value="TreeGrafter"/>
</dbReference>
<dbReference type="Pfam" id="PF18311">
    <property type="entry name" value="Rrp40_N"/>
    <property type="match status" value="1"/>
</dbReference>
<dbReference type="InterPro" id="IPR049469">
    <property type="entry name" value="RRP40_KH-I"/>
</dbReference>
<dbReference type="SUPFAM" id="SSF110324">
    <property type="entry name" value="Ribosomal L27 protein-like"/>
    <property type="match status" value="1"/>
</dbReference>
<dbReference type="FunFam" id="3.30.1370.10:FF:000038">
    <property type="entry name" value="exosome complex component RRP40"/>
    <property type="match status" value="1"/>
</dbReference>
<dbReference type="InterPro" id="IPR036612">
    <property type="entry name" value="KH_dom_type_1_sf"/>
</dbReference>
<comment type="caution">
    <text evidence="12">The sequence shown here is derived from an EMBL/GenBank/DDBJ whole genome shotgun (WGS) entry which is preliminary data.</text>
</comment>
<evidence type="ECO:0000256" key="7">
    <source>
        <dbReference type="ARBA" id="ARBA00022884"/>
    </source>
</evidence>
<evidence type="ECO:0000256" key="4">
    <source>
        <dbReference type="ARBA" id="ARBA00022490"/>
    </source>
</evidence>
<evidence type="ECO:0000259" key="11">
    <source>
        <dbReference type="Pfam" id="PF18311"/>
    </source>
</evidence>
<dbReference type="InterPro" id="IPR037319">
    <property type="entry name" value="Rrp40_S1"/>
</dbReference>
<comment type="similarity">
    <text evidence="3">Belongs to the RRP40 family.</text>
</comment>
<dbReference type="EMBL" id="CM035412">
    <property type="protein sequence ID" value="KAH7432090.1"/>
    <property type="molecule type" value="Genomic_DNA"/>
</dbReference>
<evidence type="ECO:0000256" key="5">
    <source>
        <dbReference type="ARBA" id="ARBA00022552"/>
    </source>
</evidence>
<feature type="domain" description="Exosome complex exonuclease Rrp40 N-terminal" evidence="11">
    <location>
        <begin position="44"/>
        <end position="81"/>
    </location>
</feature>
<keyword evidence="4" id="KW-0963">Cytoplasm</keyword>
<dbReference type="CDD" id="cd22526">
    <property type="entry name" value="KH-I_Rrp40"/>
    <property type="match status" value="1"/>
</dbReference>
<dbReference type="PANTHER" id="PTHR21321:SF1">
    <property type="entry name" value="EXOSOME COMPLEX COMPONENT RRP40"/>
    <property type="match status" value="1"/>
</dbReference>
<dbReference type="Pfam" id="PF15985">
    <property type="entry name" value="KH_6"/>
    <property type="match status" value="1"/>
</dbReference>
<dbReference type="InterPro" id="IPR012340">
    <property type="entry name" value="NA-bd_OB-fold"/>
</dbReference>
<dbReference type="FunFam" id="2.40.50.140:FF:000127">
    <property type="entry name" value="Exosome complex component RRP40"/>
    <property type="match status" value="1"/>
</dbReference>
<dbReference type="SUPFAM" id="SSF54791">
    <property type="entry name" value="Eukaryotic type KH-domain (KH-domain type I)"/>
    <property type="match status" value="1"/>
</dbReference>
<dbReference type="GO" id="GO:0000176">
    <property type="term" value="C:nuclear exosome (RNase complex)"/>
    <property type="evidence" value="ECO:0007669"/>
    <property type="project" value="TreeGrafter"/>
</dbReference>
<evidence type="ECO:0000313" key="12">
    <source>
        <dbReference type="EMBL" id="KAH7432089.1"/>
    </source>
</evidence>
<organism evidence="12 13">
    <name type="scientific">Ceratopteris richardii</name>
    <name type="common">Triangle waterfern</name>
    <dbReference type="NCBI Taxonomy" id="49495"/>
    <lineage>
        <taxon>Eukaryota</taxon>
        <taxon>Viridiplantae</taxon>
        <taxon>Streptophyta</taxon>
        <taxon>Embryophyta</taxon>
        <taxon>Tracheophyta</taxon>
        <taxon>Polypodiopsida</taxon>
        <taxon>Polypodiidae</taxon>
        <taxon>Polypodiales</taxon>
        <taxon>Pteridineae</taxon>
        <taxon>Pteridaceae</taxon>
        <taxon>Parkerioideae</taxon>
        <taxon>Ceratopteris</taxon>
    </lineage>
</organism>
<evidence type="ECO:0000256" key="3">
    <source>
        <dbReference type="ARBA" id="ARBA00007841"/>
    </source>
</evidence>
<keyword evidence="7" id="KW-0694">RNA-binding</keyword>
<reference evidence="12" key="1">
    <citation type="submission" date="2021-08" db="EMBL/GenBank/DDBJ databases">
        <title>WGS assembly of Ceratopteris richardii.</title>
        <authorList>
            <person name="Marchant D.B."/>
            <person name="Chen G."/>
            <person name="Jenkins J."/>
            <person name="Shu S."/>
            <person name="Leebens-Mack J."/>
            <person name="Grimwood J."/>
            <person name="Schmutz J."/>
            <person name="Soltis P."/>
            <person name="Soltis D."/>
            <person name="Chen Z.-H."/>
        </authorList>
    </citation>
    <scope>NUCLEOTIDE SEQUENCE</scope>
    <source>
        <strain evidence="12">Whitten #5841</strain>
        <tissue evidence="12">Leaf</tissue>
    </source>
</reference>
<evidence type="ECO:0000256" key="6">
    <source>
        <dbReference type="ARBA" id="ARBA00022835"/>
    </source>
</evidence>
<sequence>MEVETAQEDLKPAPGQLASSPFINKIVAPGDIVLDLAQLSIPTLRLGGGLRQDQDLVIATKAGRLKYIKPNKIWVEGSQKRYIPSLEDVVIGFVVDRRSESFTVDIGGPVHGSLSIFLFEGATRRNIPNLQAGSVLYMRVVKAHRDMTPELSCVDATGKASGFGHLKNGYVFQCSTGLARALLSRPTCPVLEALGKSLSFEIAVGLNGRVWVNAASVSTIILVSNAIMNAEFLSAAQQQLMVQKLLQRVQES</sequence>